<dbReference type="Pfam" id="PF18289">
    <property type="entry name" value="HU-CCDC81_euk_2"/>
    <property type="match status" value="1"/>
</dbReference>
<reference evidence="6" key="1">
    <citation type="submission" date="2025-08" db="UniProtKB">
        <authorList>
            <consortium name="RefSeq"/>
        </authorList>
    </citation>
    <scope>IDENTIFICATION</scope>
</reference>
<dbReference type="PANTHER" id="PTHR14362">
    <property type="entry name" value="COILED-COIL DOMAIN-CONTAINING PROTEIN 81"/>
    <property type="match status" value="1"/>
</dbReference>
<dbReference type="GO" id="GO:0005815">
    <property type="term" value="C:microtubule organizing center"/>
    <property type="evidence" value="ECO:0007669"/>
    <property type="project" value="TreeGrafter"/>
</dbReference>
<dbReference type="AlphaFoldDB" id="A0A8M1K8Q0"/>
<accession>A0A8M1K8Q0</accession>
<evidence type="ECO:0000256" key="1">
    <source>
        <dbReference type="SAM" id="Coils"/>
    </source>
</evidence>
<feature type="compositionally biased region" description="Basic and acidic residues" evidence="2">
    <location>
        <begin position="280"/>
        <end position="290"/>
    </location>
</feature>
<dbReference type="Proteomes" id="UP000515152">
    <property type="component" value="Chromosome 21"/>
</dbReference>
<name>A0A8M1K8Q0_CLUHA</name>
<proteinExistence type="predicted"/>
<gene>
    <name evidence="6" type="primary">LOC105891482</name>
</gene>
<feature type="region of interest" description="Disordered" evidence="2">
    <location>
        <begin position="270"/>
        <end position="290"/>
    </location>
</feature>
<evidence type="ECO:0000256" key="2">
    <source>
        <dbReference type="SAM" id="MobiDB-lite"/>
    </source>
</evidence>
<protein>
    <submittedName>
        <fullName evidence="6">Coiled-coil domain-containing protein 81</fullName>
    </submittedName>
</protein>
<dbReference type="RefSeq" id="XP_042558870.1">
    <property type="nucleotide sequence ID" value="XM_042702936.1"/>
</dbReference>
<feature type="compositionally biased region" description="Polar residues" evidence="2">
    <location>
        <begin position="270"/>
        <end position="279"/>
    </location>
</feature>
<feature type="domain" description="CCDC81 HU" evidence="4">
    <location>
        <begin position="104"/>
        <end position="174"/>
    </location>
</feature>
<evidence type="ECO:0000313" key="6">
    <source>
        <dbReference type="RefSeq" id="XP_042558870.1"/>
    </source>
</evidence>
<evidence type="ECO:0000259" key="3">
    <source>
        <dbReference type="Pfam" id="PF14908"/>
    </source>
</evidence>
<dbReference type="InterPro" id="IPR026295">
    <property type="entry name" value="CCD81"/>
</dbReference>
<evidence type="ECO:0000259" key="4">
    <source>
        <dbReference type="Pfam" id="PF18289"/>
    </source>
</evidence>
<feature type="domain" description="CCDC81 HU" evidence="3">
    <location>
        <begin position="12"/>
        <end position="90"/>
    </location>
</feature>
<feature type="coiled-coil region" evidence="1">
    <location>
        <begin position="572"/>
        <end position="599"/>
    </location>
</feature>
<dbReference type="Pfam" id="PF14908">
    <property type="entry name" value="HU-CCDC81_euk_1"/>
    <property type="match status" value="1"/>
</dbReference>
<dbReference type="OrthoDB" id="125906at2759"/>
<dbReference type="KEGG" id="char:105891482"/>
<sequence length="682" mass="78458">MTDILLSVVSEAKHNFPTLSQLSESDVNDVWSNVSSFVERQMSLQKGVQISGLGTFTLFQQKLDVGSKYVLIQRPVFLLSEKLSQSHGLRQMKLLPAAGNVPEVSLNFSALAAESPFERDVIEGCVRETLMLLLRAVASQRSVLFTFRGIGVLVFRNSKVKMHFYKDFLSSMDGRVLWALSNRPDTSHSMLSEQFCSPDRPGTSNTIQLPRIQSQSEGEGGEPCRQASRAGDRAEEKGKEIQCRSKSPKGFTTTKGNGVSLIEEMSTKPTKFHQIQTTDRMTEHRQPEKSALRGVKMKEETDVHFSLPCQDHKRAGQEMCYLCMQRAKLNIPLYLSEERRREEEEEARVLLFSEQQKDQQYLTDKQAEQNQILENNQKVAAFNLGVAEAMKKKRAQRSSQFHPSYIFGGRPNTPTNLLKRQNYMEDLKGQASWYRQNEKQDQHRQDCVDHIQQVQLSHEIAQQKSQIVRERHENSEGYRRALDTQTQVAQVEPTVHCNKRVLFPPINRASDRTERAEQVDEYRGTGIPAHVPDSDGPVFGGLDDHPEARALKRRAAQTLRQELLWTSTQRKKEAMLNKCIQLKREREMLQTNHKELRKDQVSHYEKLCGLRKSLEDTWSRSANLKHQRDREERNFISSGSRLLISQCEQYHRCFQCKRKTENCGESNIWKETRFIAGSRLMV</sequence>
<evidence type="ECO:0000313" key="5">
    <source>
        <dbReference type="Proteomes" id="UP000515152"/>
    </source>
</evidence>
<organism evidence="5 6">
    <name type="scientific">Clupea harengus</name>
    <name type="common">Atlantic herring</name>
    <dbReference type="NCBI Taxonomy" id="7950"/>
    <lineage>
        <taxon>Eukaryota</taxon>
        <taxon>Metazoa</taxon>
        <taxon>Chordata</taxon>
        <taxon>Craniata</taxon>
        <taxon>Vertebrata</taxon>
        <taxon>Euteleostomi</taxon>
        <taxon>Actinopterygii</taxon>
        <taxon>Neopterygii</taxon>
        <taxon>Teleostei</taxon>
        <taxon>Clupei</taxon>
        <taxon>Clupeiformes</taxon>
        <taxon>Clupeoidei</taxon>
        <taxon>Clupeidae</taxon>
        <taxon>Clupea</taxon>
    </lineage>
</organism>
<keyword evidence="5" id="KW-1185">Reference proteome</keyword>
<dbReference type="PANTHER" id="PTHR14362:SF2">
    <property type="entry name" value="COILED-COIL DOMAIN-CONTAINING PROTEIN 81"/>
    <property type="match status" value="1"/>
</dbReference>
<keyword evidence="1" id="KW-0175">Coiled coil</keyword>
<feature type="compositionally biased region" description="Basic and acidic residues" evidence="2">
    <location>
        <begin position="230"/>
        <end position="243"/>
    </location>
</feature>
<dbReference type="GeneID" id="105891482"/>
<dbReference type="InterPro" id="IPR040673">
    <property type="entry name" value="CCDC81_HU_dom_2"/>
</dbReference>
<feature type="region of interest" description="Disordered" evidence="2">
    <location>
        <begin position="212"/>
        <end position="256"/>
    </location>
</feature>
<dbReference type="InterPro" id="IPR028034">
    <property type="entry name" value="HU-CCDC81"/>
</dbReference>